<dbReference type="SMART" id="SM00343">
    <property type="entry name" value="ZnF_C2HC"/>
    <property type="match status" value="1"/>
</dbReference>
<dbReference type="GO" id="GO:0008270">
    <property type="term" value="F:zinc ion binding"/>
    <property type="evidence" value="ECO:0007669"/>
    <property type="project" value="UniProtKB-KW"/>
</dbReference>
<dbReference type="InterPro" id="IPR001878">
    <property type="entry name" value="Znf_CCHC"/>
</dbReference>
<organism evidence="4">
    <name type="scientific">Tanacetum cinerariifolium</name>
    <name type="common">Dalmatian daisy</name>
    <name type="synonym">Chrysanthemum cinerariifolium</name>
    <dbReference type="NCBI Taxonomy" id="118510"/>
    <lineage>
        <taxon>Eukaryota</taxon>
        <taxon>Viridiplantae</taxon>
        <taxon>Streptophyta</taxon>
        <taxon>Embryophyta</taxon>
        <taxon>Tracheophyta</taxon>
        <taxon>Spermatophyta</taxon>
        <taxon>Magnoliopsida</taxon>
        <taxon>eudicotyledons</taxon>
        <taxon>Gunneridae</taxon>
        <taxon>Pentapetalae</taxon>
        <taxon>asterids</taxon>
        <taxon>campanulids</taxon>
        <taxon>Asterales</taxon>
        <taxon>Asteraceae</taxon>
        <taxon>Asteroideae</taxon>
        <taxon>Anthemideae</taxon>
        <taxon>Anthemidinae</taxon>
        <taxon>Tanacetum</taxon>
    </lineage>
</organism>
<keyword evidence="1" id="KW-0863">Zinc-finger</keyword>
<evidence type="ECO:0000259" key="3">
    <source>
        <dbReference type="PROSITE" id="PS50158"/>
    </source>
</evidence>
<evidence type="ECO:0000313" key="4">
    <source>
        <dbReference type="EMBL" id="GEU29765.1"/>
    </source>
</evidence>
<proteinExistence type="predicted"/>
<dbReference type="Gene3D" id="4.10.60.10">
    <property type="entry name" value="Zinc finger, CCHC-type"/>
    <property type="match status" value="1"/>
</dbReference>
<dbReference type="InterPro" id="IPR036875">
    <property type="entry name" value="Znf_CCHC_sf"/>
</dbReference>
<evidence type="ECO:0000256" key="1">
    <source>
        <dbReference type="PROSITE-ProRule" id="PRU00047"/>
    </source>
</evidence>
<feature type="compositionally biased region" description="Acidic residues" evidence="2">
    <location>
        <begin position="127"/>
        <end position="155"/>
    </location>
</feature>
<protein>
    <recommendedName>
        <fullName evidence="3">CCHC-type domain-containing protein</fullName>
    </recommendedName>
</protein>
<dbReference type="SUPFAM" id="SSF57756">
    <property type="entry name" value="Retrovirus zinc finger-like domains"/>
    <property type="match status" value="1"/>
</dbReference>
<keyword evidence="1" id="KW-0479">Metal-binding</keyword>
<name>A0A699GNX1_TANCI</name>
<comment type="caution">
    <text evidence="4">The sequence shown here is derived from an EMBL/GenBank/DDBJ whole genome shotgun (WGS) entry which is preliminary data.</text>
</comment>
<dbReference type="AlphaFoldDB" id="A0A699GNX1"/>
<dbReference type="GO" id="GO:0003676">
    <property type="term" value="F:nucleic acid binding"/>
    <property type="evidence" value="ECO:0007669"/>
    <property type="project" value="InterPro"/>
</dbReference>
<feature type="domain" description="CCHC-type" evidence="3">
    <location>
        <begin position="523"/>
        <end position="538"/>
    </location>
</feature>
<dbReference type="Pfam" id="PF00098">
    <property type="entry name" value="zf-CCHC"/>
    <property type="match status" value="1"/>
</dbReference>
<sequence length="740" mass="82669">MIYNFGWVSDDEPEAPAEAPPSSDYVLGPKHPPSPDYVSGPEHPPSPDYVPGLEELEQASLFLDYVPEPEYPEYLAPSEAEGPIEDQPLPDDASPTALSPGYVVNSNLEEDPEKDLEEDHVDYPADGGDDDDDESSDNDDDEEEASMDDDEEEEEHLIVADSSTVPVDDHVPLAKDTEAFETDESAPTPLLLRHSLLSMLCSSPPPSLLSLLSSLLPQITSPPLPLPSPPTTSLHMLRHHWATKQSGFRRVQHLLLLDNQYWMLLLWMPPLDICMERTLIRYMFDWRTPKMTKLFREPDSTHCLETDDIISTQLCSWRARLDFVTADTLTTQRMLPIAKIPLKKRISTTTTTTPMTDAQIKTLIAQRVVNALAEVKANRTSRNGNDSHDLGTGSRRTERVALECTNNDFLKCQPLNFKVTKGVIGLTQWQRSDMLEFPRQELICGRMFPEESDQVEKYVEGLPDMIQGSVMDSNPKTMQEAIEIANGSKDLEDLNLCALNETTIMIDSVLPKRLRENQRVLTCFECGDQGHFKSNCPKLKNKNHGNHARNGNAVARAYIVGTPRTNLNSNVVMGVALSGGGDDNDDIAGGSRWWWLRGGVGDWPKSSPEMGRRRKCMKIYIVSQLKLLDEKLSQKDINQKLLRSLSPEWNTHAVVRRNKTNLDTMSMDDLYNNLKVYEPEVKRMSSSSLSIQNMVFVSSLNNNTSSTNRAVNTAQAVNSAQAVNTAHGVSTARTQINAAL</sequence>
<dbReference type="PROSITE" id="PS50158">
    <property type="entry name" value="ZF_CCHC"/>
    <property type="match status" value="1"/>
</dbReference>
<reference evidence="4" key="1">
    <citation type="journal article" date="2019" name="Sci. Rep.">
        <title>Draft genome of Tanacetum cinerariifolium, the natural source of mosquito coil.</title>
        <authorList>
            <person name="Yamashiro T."/>
            <person name="Shiraishi A."/>
            <person name="Satake H."/>
            <person name="Nakayama K."/>
        </authorList>
    </citation>
    <scope>NUCLEOTIDE SEQUENCE</scope>
</reference>
<gene>
    <name evidence="4" type="ORF">Tci_001743</name>
</gene>
<evidence type="ECO:0000256" key="2">
    <source>
        <dbReference type="SAM" id="MobiDB-lite"/>
    </source>
</evidence>
<keyword evidence="1" id="KW-0862">Zinc</keyword>
<feature type="compositionally biased region" description="Acidic residues" evidence="2">
    <location>
        <begin position="108"/>
        <end position="120"/>
    </location>
</feature>
<dbReference type="EMBL" id="BKCJ010000097">
    <property type="protein sequence ID" value="GEU29765.1"/>
    <property type="molecule type" value="Genomic_DNA"/>
</dbReference>
<accession>A0A699GNX1</accession>
<feature type="region of interest" description="Disordered" evidence="2">
    <location>
        <begin position="1"/>
        <end position="169"/>
    </location>
</feature>